<keyword evidence="5" id="KW-0175">Coiled coil</keyword>
<feature type="compositionally biased region" description="Polar residues" evidence="8">
    <location>
        <begin position="452"/>
        <end position="463"/>
    </location>
</feature>
<evidence type="ECO:0000313" key="12">
    <source>
        <dbReference type="Proteomes" id="UP000092461"/>
    </source>
</evidence>
<feature type="region of interest" description="Disordered" evidence="8">
    <location>
        <begin position="175"/>
        <end position="199"/>
    </location>
</feature>
<evidence type="ECO:0000256" key="7">
    <source>
        <dbReference type="ARBA" id="ARBA00023242"/>
    </source>
</evidence>
<dbReference type="PANTHER" id="PTHR16196:SF0">
    <property type="entry name" value="PRE-MRNA-SPLICING FACTOR CWC25 HOMOLOG"/>
    <property type="match status" value="1"/>
</dbReference>
<reference evidence="10" key="2">
    <citation type="journal article" date="2020" name="BMC">
        <title>Leishmania infection induces a limited differential gene expression in the sand fly midgut.</title>
        <authorList>
            <person name="Coutinho-Abreu I.V."/>
            <person name="Serafim T.D."/>
            <person name="Meneses C."/>
            <person name="Kamhawi S."/>
            <person name="Oliveira F."/>
            <person name="Valenzuela J.G."/>
        </authorList>
    </citation>
    <scope>NUCLEOTIDE SEQUENCE</scope>
    <source>
        <strain evidence="10">Jacobina</strain>
        <tissue evidence="10">Midgut</tissue>
    </source>
</reference>
<comment type="subcellular location">
    <subcellularLocation>
        <location evidence="1">Nucleus</location>
    </subcellularLocation>
</comment>
<evidence type="ECO:0000256" key="2">
    <source>
        <dbReference type="ARBA" id="ARBA00006695"/>
    </source>
</evidence>
<dbReference type="EnsemblMetazoa" id="LLOJ008619-RA">
    <property type="protein sequence ID" value="LLOJ008619-PA"/>
    <property type="gene ID" value="LLOJ008619"/>
</dbReference>
<dbReference type="Proteomes" id="UP000092461">
    <property type="component" value="Unassembled WGS sequence"/>
</dbReference>
<dbReference type="EMBL" id="AJWK01029224">
    <property type="status" value="NOT_ANNOTATED_CDS"/>
    <property type="molecule type" value="Genomic_DNA"/>
</dbReference>
<keyword evidence="7" id="KW-0539">Nucleus</keyword>
<comment type="similarity">
    <text evidence="2">Belongs to the CWC25 family.</text>
</comment>
<feature type="compositionally biased region" description="Basic and acidic residues" evidence="8">
    <location>
        <begin position="254"/>
        <end position="307"/>
    </location>
</feature>
<dbReference type="Pfam" id="PF10197">
    <property type="entry name" value="Cir_N"/>
    <property type="match status" value="1"/>
</dbReference>
<keyword evidence="6" id="KW-0508">mRNA splicing</keyword>
<feature type="compositionally biased region" description="Basic and acidic residues" evidence="8">
    <location>
        <begin position="375"/>
        <end position="390"/>
    </location>
</feature>
<dbReference type="GO" id="GO:0005684">
    <property type="term" value="C:U2-type spliceosomal complex"/>
    <property type="evidence" value="ECO:0007669"/>
    <property type="project" value="TreeGrafter"/>
</dbReference>
<evidence type="ECO:0000256" key="8">
    <source>
        <dbReference type="SAM" id="MobiDB-lite"/>
    </source>
</evidence>
<evidence type="ECO:0000256" key="5">
    <source>
        <dbReference type="ARBA" id="ARBA00023054"/>
    </source>
</evidence>
<feature type="domain" description="CBF1-interacting co-repressor CIR N-terminal" evidence="9">
    <location>
        <begin position="11"/>
        <end position="47"/>
    </location>
</feature>
<feature type="compositionally biased region" description="Basic and acidic residues" evidence="8">
    <location>
        <begin position="344"/>
        <end position="359"/>
    </location>
</feature>
<evidence type="ECO:0000313" key="11">
    <source>
        <dbReference type="EnsemblMetazoa" id="LLOJ008619-PA"/>
    </source>
</evidence>
<keyword evidence="12" id="KW-1185">Reference proteome</keyword>
<dbReference type="GO" id="GO:0000398">
    <property type="term" value="P:mRNA splicing, via spliceosome"/>
    <property type="evidence" value="ECO:0007669"/>
    <property type="project" value="TreeGrafter"/>
</dbReference>
<feature type="region of interest" description="Disordered" evidence="8">
    <location>
        <begin position="240"/>
        <end position="390"/>
    </location>
</feature>
<protein>
    <submittedName>
        <fullName evidence="10">Putative pre-mrna-splicing factor cwc25</fullName>
    </submittedName>
</protein>
<dbReference type="InterPro" id="IPR019339">
    <property type="entry name" value="CIR_N_dom"/>
</dbReference>
<evidence type="ECO:0000259" key="9">
    <source>
        <dbReference type="SMART" id="SM01083"/>
    </source>
</evidence>
<feature type="compositionally biased region" description="Basic residues" evidence="8">
    <location>
        <begin position="177"/>
        <end position="188"/>
    </location>
</feature>
<reference evidence="12" key="1">
    <citation type="submission" date="2012-05" db="EMBL/GenBank/DDBJ databases">
        <title>Whole Genome Assembly of Lutzomyia longipalpis.</title>
        <authorList>
            <person name="Richards S."/>
            <person name="Qu C."/>
            <person name="Dillon R."/>
            <person name="Worley K."/>
            <person name="Scherer S."/>
            <person name="Batterton M."/>
            <person name="Taylor A."/>
            <person name="Hawes A."/>
            <person name="Hernandez B."/>
            <person name="Kovar C."/>
            <person name="Mandapat C."/>
            <person name="Pham C."/>
            <person name="Qu C."/>
            <person name="Jing C."/>
            <person name="Bess C."/>
            <person name="Bandaranaike D."/>
            <person name="Ngo D."/>
            <person name="Ongeri F."/>
            <person name="Arias F."/>
            <person name="Lara F."/>
            <person name="Weissenberger G."/>
            <person name="Kamau G."/>
            <person name="Han H."/>
            <person name="Shen H."/>
            <person name="Dinh H."/>
            <person name="Khalil I."/>
            <person name="Jones J."/>
            <person name="Shafer J."/>
            <person name="Jayaseelan J."/>
            <person name="Quiroz J."/>
            <person name="Blankenburg K."/>
            <person name="Nguyen L."/>
            <person name="Jackson L."/>
            <person name="Francisco L."/>
            <person name="Tang L.-Y."/>
            <person name="Pu L.-L."/>
            <person name="Perales L."/>
            <person name="Lorensuhewa L."/>
            <person name="Munidasa M."/>
            <person name="Coyle M."/>
            <person name="Taylor M."/>
            <person name="Puazo M."/>
            <person name="Firestine M."/>
            <person name="Scheel M."/>
            <person name="Javaid M."/>
            <person name="Wang M."/>
            <person name="Li M."/>
            <person name="Tabassum N."/>
            <person name="Saada N."/>
            <person name="Osuji N."/>
            <person name="Aqrawi P."/>
            <person name="Fu Q."/>
            <person name="Thornton R."/>
            <person name="Raj R."/>
            <person name="Goodspeed R."/>
            <person name="Mata R."/>
            <person name="Najjar R."/>
            <person name="Gubbala S."/>
            <person name="Lee S."/>
            <person name="Denson S."/>
            <person name="Patil S."/>
            <person name="Macmil S."/>
            <person name="Qi S."/>
            <person name="Matskevitch T."/>
            <person name="Palculict T."/>
            <person name="Mathew T."/>
            <person name="Vee V."/>
            <person name="Velamala V."/>
            <person name="Korchina V."/>
            <person name="Cai W."/>
            <person name="Liu W."/>
            <person name="Dai W."/>
            <person name="Zou X."/>
            <person name="Zhu Y."/>
            <person name="Zhang Y."/>
            <person name="Wu Y.-Q."/>
            <person name="Xin Y."/>
            <person name="Nazarath L."/>
            <person name="Kovar C."/>
            <person name="Han Y."/>
            <person name="Muzny D."/>
            <person name="Gibbs R."/>
        </authorList>
    </citation>
    <scope>NUCLEOTIDE SEQUENCE [LARGE SCALE GENOMIC DNA]</scope>
    <source>
        <strain evidence="12">Jacobina</strain>
    </source>
</reference>
<dbReference type="AlphaFoldDB" id="A0A1B0CUI4"/>
<keyword evidence="4" id="KW-0747">Spliceosome</keyword>
<feature type="region of interest" description="Disordered" evidence="8">
    <location>
        <begin position="1"/>
        <end position="20"/>
    </location>
</feature>
<evidence type="ECO:0000256" key="1">
    <source>
        <dbReference type="ARBA" id="ARBA00004123"/>
    </source>
</evidence>
<proteinExistence type="inferred from homology"/>
<name>A0A1B0CUI4_LUTLO</name>
<dbReference type="EMBL" id="GITU01007101">
    <property type="protein sequence ID" value="MBC1175804.1"/>
    <property type="molecule type" value="Transcribed_RNA"/>
</dbReference>
<evidence type="ECO:0000256" key="6">
    <source>
        <dbReference type="ARBA" id="ARBA00023187"/>
    </source>
</evidence>
<dbReference type="SMART" id="SM01083">
    <property type="entry name" value="Cir_N"/>
    <property type="match status" value="1"/>
</dbReference>
<sequence>MGGGDLNAKKSWHPNTLKNQERVWKVEQADAAEKRKLAELQREITDERNREELKKLAHTSGVIDMGDDKKLEWMYRGPTESVNREEYLLGRAVDRTFEQLTEADNQMIGVTVPKNHVEHECIPFSIRAFRGAEGGEQVDMARKIMEDPLMAIKQKEMESRRKLLENPVKLKDFISKKEKKKKKKRRKSSSTSSESEGSDLDELLAKKYKKIQEVINTESGEGNLDLNQLLEDKYDKLTQELDKMGSKKSKKSSRKDDERDRSRKRSSSRERSRRRDERSPSRDRSRRRRDEGSSSQEDRTRRRGGAEKRRRTPSPVRTRRVLDDDEGSSRIVTKNYGLVSADGKSIKIDDRHRREERPRASASDSGTSKKAKTWTRPERQHLTEEEREVKRREMMENAVWRDKERERNVRRYREDDRKQRARDDSREFDKNFINKEIHKAVSKETVESRIKSNVNNIQRSSHSMNDHFARR</sequence>
<feature type="region of interest" description="Disordered" evidence="8">
    <location>
        <begin position="452"/>
        <end position="471"/>
    </location>
</feature>
<dbReference type="VEuPathDB" id="VectorBase:LLONM1_003039"/>
<feature type="region of interest" description="Disordered" evidence="8">
    <location>
        <begin position="403"/>
        <end position="428"/>
    </location>
</feature>
<evidence type="ECO:0000256" key="4">
    <source>
        <dbReference type="ARBA" id="ARBA00022728"/>
    </source>
</evidence>
<reference evidence="11" key="3">
    <citation type="submission" date="2020-05" db="UniProtKB">
        <authorList>
            <consortium name="EnsemblMetazoa"/>
        </authorList>
    </citation>
    <scope>IDENTIFICATION</scope>
    <source>
        <strain evidence="11">Jacobina</strain>
    </source>
</reference>
<accession>A0A1B0CUI4</accession>
<dbReference type="InterPro" id="IPR022209">
    <property type="entry name" value="CWC25"/>
</dbReference>
<keyword evidence="3" id="KW-0507">mRNA processing</keyword>
<dbReference type="VEuPathDB" id="VectorBase:LLOJ008619"/>
<dbReference type="InterPro" id="IPR051376">
    <property type="entry name" value="CWC25_splicing_factor"/>
</dbReference>
<dbReference type="PANTHER" id="PTHR16196">
    <property type="entry name" value="CELL CYCLE CONTROL PROTEIN CWF25"/>
    <property type="match status" value="1"/>
</dbReference>
<dbReference type="Pfam" id="PF12542">
    <property type="entry name" value="CWC25"/>
    <property type="match status" value="1"/>
</dbReference>
<evidence type="ECO:0000313" key="10">
    <source>
        <dbReference type="EMBL" id="MBC1175804.1"/>
    </source>
</evidence>
<organism evidence="11 12">
    <name type="scientific">Lutzomyia longipalpis</name>
    <name type="common">Sand fly</name>
    <dbReference type="NCBI Taxonomy" id="7200"/>
    <lineage>
        <taxon>Eukaryota</taxon>
        <taxon>Metazoa</taxon>
        <taxon>Ecdysozoa</taxon>
        <taxon>Arthropoda</taxon>
        <taxon>Hexapoda</taxon>
        <taxon>Insecta</taxon>
        <taxon>Pterygota</taxon>
        <taxon>Neoptera</taxon>
        <taxon>Endopterygota</taxon>
        <taxon>Diptera</taxon>
        <taxon>Nematocera</taxon>
        <taxon>Psychodoidea</taxon>
        <taxon>Psychodidae</taxon>
        <taxon>Lutzomyia</taxon>
        <taxon>Lutzomyia</taxon>
    </lineage>
</organism>
<evidence type="ECO:0000256" key="3">
    <source>
        <dbReference type="ARBA" id="ARBA00022664"/>
    </source>
</evidence>